<evidence type="ECO:0000256" key="6">
    <source>
        <dbReference type="ARBA" id="ARBA00023136"/>
    </source>
</evidence>
<dbReference type="EMBL" id="JYDO01000035">
    <property type="protein sequence ID" value="KRZ75734.1"/>
    <property type="molecule type" value="Genomic_DNA"/>
</dbReference>
<dbReference type="InterPro" id="IPR001681">
    <property type="entry name" value="Neurokn_rcpt"/>
</dbReference>
<evidence type="ECO:0000256" key="7">
    <source>
        <dbReference type="ARBA" id="ARBA00023170"/>
    </source>
</evidence>
<keyword evidence="13" id="KW-1185">Reference proteome</keyword>
<evidence type="ECO:0000256" key="9">
    <source>
        <dbReference type="RuleBase" id="RU000688"/>
    </source>
</evidence>
<evidence type="ECO:0000256" key="3">
    <source>
        <dbReference type="ARBA" id="ARBA00022692"/>
    </source>
</evidence>
<dbReference type="PANTHER" id="PTHR46925">
    <property type="entry name" value="G-PROTEIN COUPLED RECEPTOR TKR-1-RELATED"/>
    <property type="match status" value="1"/>
</dbReference>
<evidence type="ECO:0000256" key="10">
    <source>
        <dbReference type="SAM" id="Phobius"/>
    </source>
</evidence>
<feature type="transmembrane region" description="Helical" evidence="10">
    <location>
        <begin position="195"/>
        <end position="215"/>
    </location>
</feature>
<feature type="transmembrane region" description="Helical" evidence="10">
    <location>
        <begin position="118"/>
        <end position="142"/>
    </location>
</feature>
<dbReference type="PANTHER" id="PTHR46925:SF2">
    <property type="entry name" value="G-PROTEIN COUPLED RECEPTOR TKR-1-RELATED"/>
    <property type="match status" value="1"/>
</dbReference>
<dbReference type="OrthoDB" id="5981855at2759"/>
<sequence length="598" mass="69765">MEVSLKNESLVGGSNVTSTLLNACFDLSLNSTHLIDEWNHELMNELMTNRGCSCQDIVETNGLHNLFCAIRSLEHSWLVQVVYIILFGLIITMAIGGNSIVIWIVLAHKQMRTVTNYFLLNLALADASISLFNVCFNFVYILYYNWWFGDLYCYFSNLMGVAPTCASVFTLMSMSLDRYVAVMNPLRRRMSRHKTIATIVVIWIAAFLCALPMFLHSYTKKFFFENGNKRSVCYADNYPDGDAKTSAQFKIYNYFLLFITYILPLGVLSFTFIRMARVLWGGKTIGEHRQESQICAKRKVVKMLTVVGSLFMVCWLPYHIYFTFLVPLFAEMDFLTAQHVYMSMYWLAMSSTVVNPIIYCWMNSRFRTGFRYIFRWLPCVQMTKGDYLLSELNEKSHLTRRLKNCSRSGMYNGSLLLACGKDRRAVTTKIFETNDCASSSACPYRAPTHLFHISKLNTFQQIDDKFHPRSTCKATLTNIQWKFTNQIHQSFSKYNPIFRSETTTVEKPMLRSDRIILSLVDIWRKFFEKFPCQLGYCSAFSAFPMYKTKQTYRMKISIYHSDFLLTYQRNIARQIKSDSTEFHTPNMKYHFYLFKYSI</sequence>
<keyword evidence="2" id="KW-1003">Cell membrane</keyword>
<dbReference type="GO" id="GO:0004995">
    <property type="term" value="F:tachykinin receptor activity"/>
    <property type="evidence" value="ECO:0007669"/>
    <property type="project" value="InterPro"/>
</dbReference>
<comment type="caution">
    <text evidence="12">The sequence shown here is derived from an EMBL/GenBank/DDBJ whole genome shotgun (WGS) entry which is preliminary data.</text>
</comment>
<dbReference type="PRINTS" id="PR00244">
    <property type="entry name" value="NEUROKININR"/>
</dbReference>
<keyword evidence="7 9" id="KW-0675">Receptor</keyword>
<evidence type="ECO:0000256" key="8">
    <source>
        <dbReference type="ARBA" id="ARBA00023224"/>
    </source>
</evidence>
<dbReference type="SMART" id="SM01381">
    <property type="entry name" value="7TM_GPCR_Srsx"/>
    <property type="match status" value="1"/>
</dbReference>
<dbReference type="Gene3D" id="1.20.1070.10">
    <property type="entry name" value="Rhodopsin 7-helix transmembrane proteins"/>
    <property type="match status" value="1"/>
</dbReference>
<dbReference type="Proteomes" id="UP000054843">
    <property type="component" value="Unassembled WGS sequence"/>
</dbReference>
<evidence type="ECO:0000256" key="5">
    <source>
        <dbReference type="ARBA" id="ARBA00023040"/>
    </source>
</evidence>
<reference evidence="12 13" key="1">
    <citation type="submission" date="2015-01" db="EMBL/GenBank/DDBJ databases">
        <title>Evolution of Trichinella species and genotypes.</title>
        <authorList>
            <person name="Korhonen P.K."/>
            <person name="Edoardo P."/>
            <person name="Giuseppe L.R."/>
            <person name="Gasser R.B."/>
        </authorList>
    </citation>
    <scope>NUCLEOTIDE SEQUENCE [LARGE SCALE GENOMIC DNA]</scope>
    <source>
        <strain evidence="12">ISS1980</strain>
    </source>
</reference>
<keyword evidence="3 9" id="KW-0812">Transmembrane</keyword>
<feature type="domain" description="G-protein coupled receptors family 1 profile" evidence="11">
    <location>
        <begin position="97"/>
        <end position="359"/>
    </location>
</feature>
<evidence type="ECO:0000313" key="13">
    <source>
        <dbReference type="Proteomes" id="UP000054843"/>
    </source>
</evidence>
<feature type="transmembrane region" description="Helical" evidence="10">
    <location>
        <begin position="303"/>
        <end position="324"/>
    </location>
</feature>
<proteinExistence type="inferred from homology"/>
<evidence type="ECO:0000256" key="1">
    <source>
        <dbReference type="ARBA" id="ARBA00004651"/>
    </source>
</evidence>
<dbReference type="STRING" id="268474.A0A0V1MVC7"/>
<organism evidence="12 13">
    <name type="scientific">Trichinella papuae</name>
    <dbReference type="NCBI Taxonomy" id="268474"/>
    <lineage>
        <taxon>Eukaryota</taxon>
        <taxon>Metazoa</taxon>
        <taxon>Ecdysozoa</taxon>
        <taxon>Nematoda</taxon>
        <taxon>Enoplea</taxon>
        <taxon>Dorylaimia</taxon>
        <taxon>Trichinellida</taxon>
        <taxon>Trichinellidae</taxon>
        <taxon>Trichinella</taxon>
    </lineage>
</organism>
<evidence type="ECO:0000256" key="2">
    <source>
        <dbReference type="ARBA" id="ARBA00022475"/>
    </source>
</evidence>
<keyword evidence="5 9" id="KW-0297">G-protein coupled receptor</keyword>
<evidence type="ECO:0000313" key="12">
    <source>
        <dbReference type="EMBL" id="KRZ75734.1"/>
    </source>
</evidence>
<name>A0A0V1MVC7_9BILA</name>
<comment type="subcellular location">
    <subcellularLocation>
        <location evidence="1">Cell membrane</location>
        <topology evidence="1">Multi-pass membrane protein</topology>
    </subcellularLocation>
</comment>
<keyword evidence="4 10" id="KW-1133">Transmembrane helix</keyword>
<dbReference type="AlphaFoldDB" id="A0A0V1MVC7"/>
<dbReference type="InterPro" id="IPR000276">
    <property type="entry name" value="GPCR_Rhodpsn"/>
</dbReference>
<dbReference type="PROSITE" id="PS50262">
    <property type="entry name" value="G_PROTEIN_RECEP_F1_2"/>
    <property type="match status" value="1"/>
</dbReference>
<feature type="transmembrane region" description="Helical" evidence="10">
    <location>
        <begin position="344"/>
        <end position="362"/>
    </location>
</feature>
<gene>
    <name evidence="12" type="primary">Takr99D</name>
    <name evidence="12" type="ORF">T10_1768</name>
</gene>
<dbReference type="CDD" id="cd15390">
    <property type="entry name" value="7tmA_TACR"/>
    <property type="match status" value="1"/>
</dbReference>
<dbReference type="GO" id="GO:0005886">
    <property type="term" value="C:plasma membrane"/>
    <property type="evidence" value="ECO:0007669"/>
    <property type="project" value="UniProtKB-SubCell"/>
</dbReference>
<evidence type="ECO:0000259" key="11">
    <source>
        <dbReference type="PROSITE" id="PS50262"/>
    </source>
</evidence>
<dbReference type="Pfam" id="PF00001">
    <property type="entry name" value="7tm_1"/>
    <property type="match status" value="1"/>
</dbReference>
<feature type="transmembrane region" description="Helical" evidence="10">
    <location>
        <begin position="81"/>
        <end position="106"/>
    </location>
</feature>
<feature type="transmembrane region" description="Helical" evidence="10">
    <location>
        <begin position="154"/>
        <end position="174"/>
    </location>
</feature>
<keyword evidence="6 10" id="KW-0472">Membrane</keyword>
<dbReference type="PRINTS" id="PR00237">
    <property type="entry name" value="GPCRRHODOPSN"/>
</dbReference>
<dbReference type="InterPro" id="IPR017452">
    <property type="entry name" value="GPCR_Rhodpsn_7TM"/>
</dbReference>
<dbReference type="SUPFAM" id="SSF81321">
    <property type="entry name" value="Family A G protein-coupled receptor-like"/>
    <property type="match status" value="1"/>
</dbReference>
<protein>
    <submittedName>
        <fullName evidence="12">Tachykinin-like peptides receptor 99D</fullName>
    </submittedName>
</protein>
<evidence type="ECO:0000256" key="4">
    <source>
        <dbReference type="ARBA" id="ARBA00022989"/>
    </source>
</evidence>
<keyword evidence="8 9" id="KW-0807">Transducer</keyword>
<dbReference type="PROSITE" id="PS00237">
    <property type="entry name" value="G_PROTEIN_RECEP_F1_1"/>
    <property type="match status" value="1"/>
</dbReference>
<feature type="transmembrane region" description="Helical" evidence="10">
    <location>
        <begin position="251"/>
        <end position="273"/>
    </location>
</feature>
<comment type="similarity">
    <text evidence="9">Belongs to the G-protein coupled receptor 1 family.</text>
</comment>
<accession>A0A0V1MVC7</accession>